<evidence type="ECO:0000256" key="7">
    <source>
        <dbReference type="PIRSR" id="PIRSR006809-1"/>
    </source>
</evidence>
<evidence type="ECO:0000256" key="9">
    <source>
        <dbReference type="SAM" id="Coils"/>
    </source>
</evidence>
<feature type="binding site" evidence="7">
    <location>
        <begin position="323"/>
        <end position="326"/>
    </location>
    <ligand>
        <name>GTP</name>
        <dbReference type="ChEBI" id="CHEBI:37565"/>
    </ligand>
</feature>
<dbReference type="AlphaFoldDB" id="E0NM01"/>
<dbReference type="eggNOG" id="COG2262">
    <property type="taxonomic scope" value="Bacteria"/>
</dbReference>
<dbReference type="RefSeq" id="WP_008901915.1">
    <property type="nucleotide sequence ID" value="NZ_GL397071.1"/>
</dbReference>
<keyword evidence="1 6" id="KW-0963">Cytoplasm</keyword>
<accession>E0NM01</accession>
<feature type="binding site" evidence="8">
    <location>
        <position position="237"/>
    </location>
    <ligand>
        <name>Mg(2+)</name>
        <dbReference type="ChEBI" id="CHEBI:18420"/>
    </ligand>
</feature>
<feature type="binding site" evidence="8">
    <location>
        <position position="214"/>
    </location>
    <ligand>
        <name>Mg(2+)</name>
        <dbReference type="ChEBI" id="CHEBI:18420"/>
    </ligand>
</feature>
<dbReference type="InterPro" id="IPR006073">
    <property type="entry name" value="GTP-bd"/>
</dbReference>
<dbReference type="NCBIfam" id="TIGR03156">
    <property type="entry name" value="GTP_HflX"/>
    <property type="match status" value="1"/>
</dbReference>
<comment type="subcellular location">
    <subcellularLocation>
        <location evidence="6">Cytoplasm</location>
    </subcellularLocation>
    <text evidence="6">May associate with membranes.</text>
</comment>
<feature type="binding site" evidence="7">
    <location>
        <begin position="346"/>
        <end position="348"/>
    </location>
    <ligand>
        <name>GTP</name>
        <dbReference type="ChEBI" id="CHEBI:37565"/>
    </ligand>
</feature>
<dbReference type="SUPFAM" id="SSF52540">
    <property type="entry name" value="P-loop containing nucleoside triphosphate hydrolases"/>
    <property type="match status" value="1"/>
</dbReference>
<evidence type="ECO:0000256" key="3">
    <source>
        <dbReference type="ARBA" id="ARBA00022741"/>
    </source>
</evidence>
<feature type="binding site" evidence="7">
    <location>
        <begin position="207"/>
        <end position="214"/>
    </location>
    <ligand>
        <name>GTP</name>
        <dbReference type="ChEBI" id="CHEBI:37565"/>
    </ligand>
</feature>
<feature type="binding site" evidence="7">
    <location>
        <begin position="257"/>
        <end position="260"/>
    </location>
    <ligand>
        <name>GTP</name>
        <dbReference type="ChEBI" id="CHEBI:37565"/>
    </ligand>
</feature>
<dbReference type="HAMAP" id="MF_00900">
    <property type="entry name" value="GTPase_HflX"/>
    <property type="match status" value="1"/>
</dbReference>
<comment type="function">
    <text evidence="6">GTPase that associates with the 50S ribosomal subunit and may have a role during protein synthesis or ribosome biogenesis.</text>
</comment>
<feature type="domain" description="Hflx-type G" evidence="10">
    <location>
        <begin position="201"/>
        <end position="368"/>
    </location>
</feature>
<keyword evidence="5 6" id="KW-0342">GTP-binding</keyword>
<dbReference type="GO" id="GO:0043022">
    <property type="term" value="F:ribosome binding"/>
    <property type="evidence" value="ECO:0007669"/>
    <property type="project" value="TreeGrafter"/>
</dbReference>
<dbReference type="InterPro" id="IPR030394">
    <property type="entry name" value="G_HFLX_dom"/>
</dbReference>
<dbReference type="PIRSF" id="PIRSF006809">
    <property type="entry name" value="GTP-binding_hflX_prd"/>
    <property type="match status" value="1"/>
</dbReference>
<comment type="caution">
    <text evidence="11">The sequence shown here is derived from an EMBL/GenBank/DDBJ whole genome shotgun (WGS) entry which is preliminary data.</text>
</comment>
<sequence>MEYIENLKKKEKVILVGTDLGALPNSLSSSMEELRELVEADGGEVMGVVTQNIEKFSPKFLIGSGKVNEIKEIAKNMEVETIIFNDELTGIQLRNLEKELKLKIVDRTNLILDIFALRANTYEGKLQVLLAKREYEMPRLLGIKGWSRTGGGIGTRGPGEQIIETDRRRLQREIDSIRDKLKVAEKNRETRSKRRMESRLPIVSLVGYTNAGKSTILNRIKNSNSREVFVKNMLFATLDPNSRKSKLLNGRDFIISDTVGFVSKLPTKLIEAFKSTLEEIRGSDLIVHVMDASSSDIEIQYKTTMNILKDIGVMDVPILTVYNKMDRAELEDIILPQVDGDYIFISAKHDENMDKLLNAIEKCLNIKYQEVSLLFPYSKTDVLDRFLSGVEAISVEYLAEGTKVRAILNENEIREYGEFL</sequence>
<dbReference type="InterPro" id="IPR042108">
    <property type="entry name" value="GTPase_HflX_N_sf"/>
</dbReference>
<dbReference type="GO" id="GO:0046872">
    <property type="term" value="F:metal ion binding"/>
    <property type="evidence" value="ECO:0007669"/>
    <property type="project" value="UniProtKB-KW"/>
</dbReference>
<dbReference type="PANTHER" id="PTHR10229">
    <property type="entry name" value="GTP-BINDING PROTEIN HFLX"/>
    <property type="match status" value="1"/>
</dbReference>
<evidence type="ECO:0000256" key="6">
    <source>
        <dbReference type="HAMAP-Rule" id="MF_00900"/>
    </source>
</evidence>
<keyword evidence="9" id="KW-0175">Coiled coil</keyword>
<evidence type="ECO:0000313" key="11">
    <source>
        <dbReference type="EMBL" id="EFM25212.1"/>
    </source>
</evidence>
<dbReference type="Gene3D" id="3.40.50.300">
    <property type="entry name" value="P-loop containing nucleotide triphosphate hydrolases"/>
    <property type="match status" value="1"/>
</dbReference>
<dbReference type="EMBL" id="AEEH01000043">
    <property type="protein sequence ID" value="EFM25212.1"/>
    <property type="molecule type" value="Genomic_DNA"/>
</dbReference>
<comment type="subunit">
    <text evidence="6">Monomer. Associates with the 50S ribosomal subunit.</text>
</comment>
<reference evidence="11 12" key="1">
    <citation type="submission" date="2010-07" db="EMBL/GenBank/DDBJ databases">
        <authorList>
            <person name="Muzny D."/>
            <person name="Qin X."/>
            <person name="Deng J."/>
            <person name="Jiang H."/>
            <person name="Liu Y."/>
            <person name="Qu J."/>
            <person name="Song X.-Z."/>
            <person name="Zhang L."/>
            <person name="Thornton R."/>
            <person name="Coyle M."/>
            <person name="Francisco L."/>
            <person name="Jackson L."/>
            <person name="Javaid M."/>
            <person name="Korchina V."/>
            <person name="Kovar C."/>
            <person name="Mata R."/>
            <person name="Mathew T."/>
            <person name="Ngo R."/>
            <person name="Nguyen L."/>
            <person name="Nguyen N."/>
            <person name="Okwuonu G."/>
            <person name="Ongeri F."/>
            <person name="Pham C."/>
            <person name="Simmons D."/>
            <person name="Wilczek-Boney K."/>
            <person name="Hale W."/>
            <person name="Jakkamsetti A."/>
            <person name="Pham P."/>
            <person name="Ruth R."/>
            <person name="San Lucas F."/>
            <person name="Warren J."/>
            <person name="Zhang J."/>
            <person name="Zhao Z."/>
            <person name="Zhou C."/>
            <person name="Zhu D."/>
            <person name="Lee S."/>
            <person name="Bess C."/>
            <person name="Blankenburg K."/>
            <person name="Forbes L."/>
            <person name="Fu Q."/>
            <person name="Gubbala S."/>
            <person name="Hirani K."/>
            <person name="Jayaseelan J.C."/>
            <person name="Lara F."/>
            <person name="Munidasa M."/>
            <person name="Palculict T."/>
            <person name="Patil S."/>
            <person name="Pu L.-L."/>
            <person name="Saada N."/>
            <person name="Tang L."/>
            <person name="Weissenberger G."/>
            <person name="Zhu Y."/>
            <person name="Hemphill L."/>
            <person name="Shang Y."/>
            <person name="Youmans B."/>
            <person name="Ayvaz T."/>
            <person name="Ross M."/>
            <person name="Santibanez J."/>
            <person name="Aqrawi P."/>
            <person name="Gross S."/>
            <person name="Joshi V."/>
            <person name="Fowler G."/>
            <person name="Nazareth L."/>
            <person name="Reid J."/>
            <person name="Worley K."/>
            <person name="Petrosino J."/>
            <person name="Highlander S."/>
            <person name="Gibbs R."/>
        </authorList>
    </citation>
    <scope>NUCLEOTIDE SEQUENCE [LARGE SCALE GENOMIC DNA]</scope>
    <source>
        <strain evidence="11 12">ATCC BAA-1640</strain>
    </source>
</reference>
<keyword evidence="2 8" id="KW-0479">Metal-binding</keyword>
<proteinExistence type="inferred from homology"/>
<protein>
    <recommendedName>
        <fullName evidence="6">GTPase HflX</fullName>
    </recommendedName>
    <alternativeName>
        <fullName evidence="6">GTP-binding protein HflX</fullName>
    </alternativeName>
</protein>
<dbReference type="InterPro" id="IPR032305">
    <property type="entry name" value="GTP-bd_M"/>
</dbReference>
<dbReference type="GO" id="GO:0005525">
    <property type="term" value="F:GTP binding"/>
    <property type="evidence" value="ECO:0007669"/>
    <property type="project" value="UniProtKB-UniRule"/>
</dbReference>
<keyword evidence="12" id="KW-1185">Reference proteome</keyword>
<evidence type="ECO:0000256" key="8">
    <source>
        <dbReference type="PIRSR" id="PIRSR006809-2"/>
    </source>
</evidence>
<feature type="coiled-coil region" evidence="9">
    <location>
        <begin position="160"/>
        <end position="187"/>
    </location>
</feature>
<evidence type="ECO:0000256" key="5">
    <source>
        <dbReference type="ARBA" id="ARBA00023134"/>
    </source>
</evidence>
<dbReference type="HOGENOM" id="CLU_019597_2_2_9"/>
<comment type="similarity">
    <text evidence="6">Belongs to the TRAFAC class OBG-HflX-like GTPase superfamily. HflX GTPase family.</text>
</comment>
<dbReference type="STRING" id="862517.HMPREF9225_1101"/>
<dbReference type="Pfam" id="PF13167">
    <property type="entry name" value="GTP-bdg_N"/>
    <property type="match status" value="1"/>
</dbReference>
<evidence type="ECO:0000256" key="4">
    <source>
        <dbReference type="ARBA" id="ARBA00022842"/>
    </source>
</evidence>
<comment type="cofactor">
    <cofactor evidence="8">
        <name>Mg(2+)</name>
        <dbReference type="ChEBI" id="CHEBI:18420"/>
    </cofactor>
</comment>
<evidence type="ECO:0000259" key="10">
    <source>
        <dbReference type="PROSITE" id="PS51705"/>
    </source>
</evidence>
<dbReference type="InterPro" id="IPR016496">
    <property type="entry name" value="GTPase_HflX"/>
</dbReference>
<keyword evidence="3 6" id="KW-0547">Nucleotide-binding</keyword>
<dbReference type="PRINTS" id="PR00326">
    <property type="entry name" value="GTP1OBG"/>
</dbReference>
<name>E0NM01_9FIRM</name>
<evidence type="ECO:0000256" key="1">
    <source>
        <dbReference type="ARBA" id="ARBA00022490"/>
    </source>
</evidence>
<evidence type="ECO:0000313" key="12">
    <source>
        <dbReference type="Proteomes" id="UP000003280"/>
    </source>
</evidence>
<dbReference type="Gene3D" id="3.40.50.11060">
    <property type="entry name" value="GTPase HflX, N-terminal domain"/>
    <property type="match status" value="1"/>
</dbReference>
<dbReference type="FunFam" id="3.40.50.11060:FF:000001">
    <property type="entry name" value="GTPase HflX"/>
    <property type="match status" value="1"/>
</dbReference>
<dbReference type="Proteomes" id="UP000003280">
    <property type="component" value="Unassembled WGS sequence"/>
</dbReference>
<dbReference type="Pfam" id="PF16360">
    <property type="entry name" value="GTP-bdg_M"/>
    <property type="match status" value="1"/>
</dbReference>
<dbReference type="OrthoDB" id="9812272at2"/>
<dbReference type="GO" id="GO:0003924">
    <property type="term" value="F:GTPase activity"/>
    <property type="evidence" value="ECO:0007669"/>
    <property type="project" value="UniProtKB-UniRule"/>
</dbReference>
<keyword evidence="4 8" id="KW-0460">Magnesium</keyword>
<dbReference type="InterPro" id="IPR025121">
    <property type="entry name" value="GTPase_HflX_N"/>
</dbReference>
<dbReference type="PANTHER" id="PTHR10229:SF0">
    <property type="entry name" value="GTP-BINDING PROTEIN 6-RELATED"/>
    <property type="match status" value="1"/>
</dbReference>
<dbReference type="GO" id="GO:0005737">
    <property type="term" value="C:cytoplasm"/>
    <property type="evidence" value="ECO:0007669"/>
    <property type="project" value="UniProtKB-SubCell"/>
</dbReference>
<dbReference type="PROSITE" id="PS51705">
    <property type="entry name" value="G_HFLX"/>
    <property type="match status" value="1"/>
</dbReference>
<dbReference type="Gene3D" id="6.10.250.2860">
    <property type="match status" value="1"/>
</dbReference>
<dbReference type="InterPro" id="IPR027417">
    <property type="entry name" value="P-loop_NTPase"/>
</dbReference>
<gene>
    <name evidence="6 11" type="primary">hflX</name>
    <name evidence="11" type="ORF">HMPREF9225_1101</name>
</gene>
<dbReference type="Pfam" id="PF01926">
    <property type="entry name" value="MMR_HSR1"/>
    <property type="match status" value="1"/>
</dbReference>
<feature type="binding site" evidence="7">
    <location>
        <begin position="235"/>
        <end position="239"/>
    </location>
    <ligand>
        <name>GTP</name>
        <dbReference type="ChEBI" id="CHEBI:37565"/>
    </ligand>
</feature>
<evidence type="ECO:0000256" key="2">
    <source>
        <dbReference type="ARBA" id="ARBA00022723"/>
    </source>
</evidence>
<dbReference type="CDD" id="cd01878">
    <property type="entry name" value="HflX"/>
    <property type="match status" value="1"/>
</dbReference>
<organism evidence="11 12">
    <name type="scientific">Peptoniphilus duerdenii ATCC BAA-1640</name>
    <dbReference type="NCBI Taxonomy" id="862517"/>
    <lineage>
        <taxon>Bacteria</taxon>
        <taxon>Bacillati</taxon>
        <taxon>Bacillota</taxon>
        <taxon>Tissierellia</taxon>
        <taxon>Tissierellales</taxon>
        <taxon>Peptoniphilaceae</taxon>
        <taxon>Peptoniphilus</taxon>
    </lineage>
</organism>